<organism evidence="1 2">
    <name type="scientific">Eumeta variegata</name>
    <name type="common">Bagworm moth</name>
    <name type="synonym">Eumeta japonica</name>
    <dbReference type="NCBI Taxonomy" id="151549"/>
    <lineage>
        <taxon>Eukaryota</taxon>
        <taxon>Metazoa</taxon>
        <taxon>Ecdysozoa</taxon>
        <taxon>Arthropoda</taxon>
        <taxon>Hexapoda</taxon>
        <taxon>Insecta</taxon>
        <taxon>Pterygota</taxon>
        <taxon>Neoptera</taxon>
        <taxon>Endopterygota</taxon>
        <taxon>Lepidoptera</taxon>
        <taxon>Glossata</taxon>
        <taxon>Ditrysia</taxon>
        <taxon>Tineoidea</taxon>
        <taxon>Psychidae</taxon>
        <taxon>Oiketicinae</taxon>
        <taxon>Eumeta</taxon>
    </lineage>
</organism>
<name>A0A4C1WK07_EUMVA</name>
<dbReference type="Proteomes" id="UP000299102">
    <property type="component" value="Unassembled WGS sequence"/>
</dbReference>
<keyword evidence="2" id="KW-1185">Reference proteome</keyword>
<comment type="caution">
    <text evidence="1">The sequence shown here is derived from an EMBL/GenBank/DDBJ whole genome shotgun (WGS) entry which is preliminary data.</text>
</comment>
<sequence length="192" mass="20699">MRVLASNENVLGLFLITNELTQKFSIQAHPIRSLCASETTLSHRILISLVTSAIRSSRVVFNQRGGLEFEPHQTQIRRGTRVKHALAAVHADASLTQVGERQMSSAAERGGRLCLFVARPALSLALQALSGTPQSEVTPRRRASGGHFGSLALFSSLVTKGTSTEAVTQPVHVSLRMCTGEENAIDTAEGKR</sequence>
<evidence type="ECO:0000313" key="1">
    <source>
        <dbReference type="EMBL" id="GBP51180.1"/>
    </source>
</evidence>
<dbReference type="EMBL" id="BGZK01000576">
    <property type="protein sequence ID" value="GBP51180.1"/>
    <property type="molecule type" value="Genomic_DNA"/>
</dbReference>
<accession>A0A4C1WK07</accession>
<evidence type="ECO:0000313" key="2">
    <source>
        <dbReference type="Proteomes" id="UP000299102"/>
    </source>
</evidence>
<protein>
    <submittedName>
        <fullName evidence="1">Uncharacterized protein</fullName>
    </submittedName>
</protein>
<reference evidence="1 2" key="1">
    <citation type="journal article" date="2019" name="Commun. Biol.">
        <title>The bagworm genome reveals a unique fibroin gene that provides high tensile strength.</title>
        <authorList>
            <person name="Kono N."/>
            <person name="Nakamura H."/>
            <person name="Ohtoshi R."/>
            <person name="Tomita M."/>
            <person name="Numata K."/>
            <person name="Arakawa K."/>
        </authorList>
    </citation>
    <scope>NUCLEOTIDE SEQUENCE [LARGE SCALE GENOMIC DNA]</scope>
</reference>
<dbReference type="AlphaFoldDB" id="A0A4C1WK07"/>
<gene>
    <name evidence="1" type="ORF">EVAR_98004_1</name>
</gene>
<proteinExistence type="predicted"/>